<accession>A0A9D1GGA2</accession>
<gene>
    <name evidence="1" type="ORF">IAD06_09390</name>
</gene>
<proteinExistence type="predicted"/>
<reference evidence="1" key="1">
    <citation type="submission" date="2020-10" db="EMBL/GenBank/DDBJ databases">
        <authorList>
            <person name="Gilroy R."/>
        </authorList>
    </citation>
    <scope>NUCLEOTIDE SEQUENCE</scope>
    <source>
        <strain evidence="1">21143</strain>
    </source>
</reference>
<sequence length="142" mass="16415">MKLNKQYTSYILFILGALLLAIGFSSCAKSEGDKLYGRWQFRYCEYPDGGTFANDSIFYCFDRGVFELQKRSKGNGSARLHGLYTTTDDSLLINFPTVSQFDLQDPPYHFGEKNSKGYRIDEVSRKNLVLSCRDTLYHFHKF</sequence>
<comment type="caution">
    <text evidence="1">The sequence shown here is derived from an EMBL/GenBank/DDBJ whole genome shotgun (WGS) entry which is preliminary data.</text>
</comment>
<evidence type="ECO:0000313" key="1">
    <source>
        <dbReference type="EMBL" id="HIT40231.1"/>
    </source>
</evidence>
<reference evidence="1" key="2">
    <citation type="journal article" date="2021" name="PeerJ">
        <title>Extensive microbial diversity within the chicken gut microbiome revealed by metagenomics and culture.</title>
        <authorList>
            <person name="Gilroy R."/>
            <person name="Ravi A."/>
            <person name="Getino M."/>
            <person name="Pursley I."/>
            <person name="Horton D.L."/>
            <person name="Alikhan N.F."/>
            <person name="Baker D."/>
            <person name="Gharbi K."/>
            <person name="Hall N."/>
            <person name="Watson M."/>
            <person name="Adriaenssens E.M."/>
            <person name="Foster-Nyarko E."/>
            <person name="Jarju S."/>
            <person name="Secka A."/>
            <person name="Antonio M."/>
            <person name="Oren A."/>
            <person name="Chaudhuri R.R."/>
            <person name="La Ragione R."/>
            <person name="Hildebrand F."/>
            <person name="Pallen M.J."/>
        </authorList>
    </citation>
    <scope>NUCLEOTIDE SEQUENCE</scope>
    <source>
        <strain evidence="1">21143</strain>
    </source>
</reference>
<dbReference type="Gene3D" id="2.40.128.280">
    <property type="match status" value="1"/>
</dbReference>
<evidence type="ECO:0000313" key="2">
    <source>
        <dbReference type="Proteomes" id="UP000886722"/>
    </source>
</evidence>
<dbReference type="AlphaFoldDB" id="A0A9D1GGA2"/>
<dbReference type="PROSITE" id="PS51257">
    <property type="entry name" value="PROKAR_LIPOPROTEIN"/>
    <property type="match status" value="1"/>
</dbReference>
<dbReference type="EMBL" id="DVKT01000069">
    <property type="protein sequence ID" value="HIT40231.1"/>
    <property type="molecule type" value="Genomic_DNA"/>
</dbReference>
<protein>
    <submittedName>
        <fullName evidence="1">Lipocalin-like domain-containing protein</fullName>
    </submittedName>
</protein>
<name>A0A9D1GGA2_9BACT</name>
<dbReference type="Proteomes" id="UP000886722">
    <property type="component" value="Unassembled WGS sequence"/>
</dbReference>
<organism evidence="1 2">
    <name type="scientific">Candidatus Caccoplasma intestinavium</name>
    <dbReference type="NCBI Taxonomy" id="2840716"/>
    <lineage>
        <taxon>Bacteria</taxon>
        <taxon>Pseudomonadati</taxon>
        <taxon>Bacteroidota</taxon>
        <taxon>Bacteroidia</taxon>
        <taxon>Bacteroidales</taxon>
        <taxon>Bacteroidaceae</taxon>
        <taxon>Bacteroidaceae incertae sedis</taxon>
        <taxon>Candidatus Caccoplasma</taxon>
    </lineage>
</organism>